<dbReference type="GO" id="GO:0004128">
    <property type="term" value="F:cytochrome-b5 reductase activity, acting on NAD(P)H"/>
    <property type="evidence" value="ECO:0007669"/>
    <property type="project" value="TreeGrafter"/>
</dbReference>
<dbReference type="InterPro" id="IPR001810">
    <property type="entry name" value="F-box_dom"/>
</dbReference>
<comment type="similarity">
    <text evidence="1">Belongs to the flavoprotein pyridine nucleotide cytochrome reductase family.</text>
</comment>
<evidence type="ECO:0000313" key="10">
    <source>
        <dbReference type="Proteomes" id="UP000663828"/>
    </source>
</evidence>
<keyword evidence="5" id="KW-0408">Iron</keyword>
<dbReference type="PROSITE" id="PS50181">
    <property type="entry name" value="FBOX"/>
    <property type="match status" value="1"/>
</dbReference>
<dbReference type="Gene3D" id="2.40.30.10">
    <property type="entry name" value="Translation factors"/>
    <property type="match status" value="1"/>
</dbReference>
<dbReference type="InterPro" id="IPR008333">
    <property type="entry name" value="Cbr1-like_FAD-bd_dom"/>
</dbReference>
<dbReference type="InterPro" id="IPR051872">
    <property type="entry name" value="Cytochrome_b5/Flavoprotein_Rdt"/>
</dbReference>
<dbReference type="SUPFAM" id="SSF55856">
    <property type="entry name" value="Cytochrome b5-like heme/steroid binding domain"/>
    <property type="match status" value="1"/>
</dbReference>
<dbReference type="InterPro" id="IPR017938">
    <property type="entry name" value="Riboflavin_synthase-like_b-brl"/>
</dbReference>
<keyword evidence="3" id="KW-0479">Metal-binding</keyword>
<sequence length="1307" mass="150276">MTHTISSTSGSTNRPRLCRSEHQPNMLEYIDTTLNDAFSSRLKLQMNATTNNTNTIMPNASDQFGNTIVDQYLLYILCQKLNPNYMDGRTEQLYHSLHQFFISNGKISKSFFEYSPPTIARSTYSSLFNNYTSFIWNEFDVDILLELACFVLKYRLRDIFIIITNNKCSSNSIRQKILGYFVEIIAIYYLSTHHREFFISSRSTDMLFPYPSAALSSENPHTGQDTSIFSKFLRKLFDNGEVHFDMRQIKLLLQSDAYQFVNKKLENKKIGFINFFDTIIRCQQETCCGTLKSLCRLKIKMHMSLTELPDVALLKIFRTFDQIELVNFYQNFLSSKRLRNLIHHNPCLWTRIHIKSTVDYNQFTCFTRLLTANAATIRQLVIDELDIICRKILLENGFSLKKCLQIEELTIHDEHIGNSLHSTKFCSATLKILRLTNDQINFTEVSSSNQLSTLHLTMHSTDILKSRLQSLTNLHLKIMFDYDHRSHEIFSRLPTCSLHTFTLKFLLVNNHSTFPNEFHQYVNSCHYLHTLELSYLHGMCPFPLHHTLDYPKYRRLILMNISHLNQTEEFITLHQCVLPSVYFQLNSTSNLNRHSSCIQQTYWHTNQLLSLDYIQCVTTSVELLNEYNITWSDKNGKSQSFESYFLRSIYNIPHVIASLRKLIITKFELSLDGLVTLMTNLSLLTDLIISDGKIDQMGSGICDLKRILDTQMVTAQSNVKTVIMNNIHMSRRTIVKFSFLTRQLASLTLHNVNVLDRTLQSDFLAFLKQIAQQTSQFRWSHLQFLTLVLCCIKPREPNSTTNNRTTMNFLQLPGKTAAATNKPRAQVALAPQHGLMDWIRKMNNTPNISGTNGKLLTVTEEELAKHNKKTDCWTAISGNVYNITPYLDYHPGGVDEIMKGAGVDATTLFQEIHSWVNFGSMLEKCLVGRLVTKHGPTEGALAKKKSLPLRLRFDFRQPDSKSLTLFIYTTCLTLTVEKIFVNIENGKNLTALIFIDGFVHTVSIELLELVTNDFNVRISSNKQGQIEIDLKKQTDQMWKSVGKFAPNHLSVCPMQDFEPIYFNATLIKRTPVTHDSDWYTFSLPSNVFMLPPIGYHIRLQRTNDGVIITKPYTVVNKLDEENKSSSEHTIELLIKHYIDRTMTPMLQQLSIGDTIEMSSAEGTFDTARIDMCRTLVLIAAGTGLTPMIRILNYATKQIDSEQNRDIFLLFFNKTQKDILCGAELQAMSEKYKFTFYNILSRSESDWTGETGYIRGELLHRLLPKPPSKTNVTNTLVCVCGPAPFSKQALDLLKEHGYNDSHLHLFLG</sequence>
<feature type="domain" description="F-box" evidence="6">
    <location>
        <begin position="302"/>
        <end position="352"/>
    </location>
</feature>
<dbReference type="EMBL" id="CAJNOR010002399">
    <property type="protein sequence ID" value="CAF1288677.1"/>
    <property type="molecule type" value="Genomic_DNA"/>
</dbReference>
<dbReference type="PANTHER" id="PTHR46237">
    <property type="entry name" value="CYTOCHROME B5 REDUCTASE 4 FAMILY MEMBER"/>
    <property type="match status" value="1"/>
</dbReference>
<dbReference type="SUPFAM" id="SSF52343">
    <property type="entry name" value="Ferredoxin reductase-like, C-terminal NADP-linked domain"/>
    <property type="match status" value="1"/>
</dbReference>
<keyword evidence="10" id="KW-1185">Reference proteome</keyword>
<dbReference type="Gene3D" id="3.10.120.10">
    <property type="entry name" value="Cytochrome b5-like heme/steroid binding domain"/>
    <property type="match status" value="1"/>
</dbReference>
<dbReference type="Pfam" id="PF00175">
    <property type="entry name" value="NAD_binding_1"/>
    <property type="match status" value="1"/>
</dbReference>
<organism evidence="9 10">
    <name type="scientific">Adineta ricciae</name>
    <name type="common">Rotifer</name>
    <dbReference type="NCBI Taxonomy" id="249248"/>
    <lineage>
        <taxon>Eukaryota</taxon>
        <taxon>Metazoa</taxon>
        <taxon>Spiralia</taxon>
        <taxon>Gnathifera</taxon>
        <taxon>Rotifera</taxon>
        <taxon>Eurotatoria</taxon>
        <taxon>Bdelloidea</taxon>
        <taxon>Adinetida</taxon>
        <taxon>Adinetidae</taxon>
        <taxon>Adineta</taxon>
    </lineage>
</organism>
<evidence type="ECO:0000313" key="9">
    <source>
        <dbReference type="EMBL" id="CAF1288677.1"/>
    </source>
</evidence>
<dbReference type="GO" id="GO:0005737">
    <property type="term" value="C:cytoplasm"/>
    <property type="evidence" value="ECO:0007669"/>
    <property type="project" value="TreeGrafter"/>
</dbReference>
<dbReference type="SUPFAM" id="SSF63380">
    <property type="entry name" value="Riboflavin synthase domain-like"/>
    <property type="match status" value="1"/>
</dbReference>
<name>A0A815CVG2_ADIRI</name>
<evidence type="ECO:0000256" key="3">
    <source>
        <dbReference type="ARBA" id="ARBA00022723"/>
    </source>
</evidence>
<comment type="caution">
    <text evidence="9">The sequence shown here is derived from an EMBL/GenBank/DDBJ whole genome shotgun (WGS) entry which is preliminary data.</text>
</comment>
<feature type="domain" description="Cytochrome b5 heme-binding" evidence="7">
    <location>
        <begin position="855"/>
        <end position="931"/>
    </location>
</feature>
<dbReference type="GO" id="GO:0046872">
    <property type="term" value="F:metal ion binding"/>
    <property type="evidence" value="ECO:0007669"/>
    <property type="project" value="UniProtKB-KW"/>
</dbReference>
<dbReference type="PANTHER" id="PTHR46237:SF1">
    <property type="entry name" value="CYTOCHROME B5 REDUCTASE 4"/>
    <property type="match status" value="1"/>
</dbReference>
<protein>
    <recommendedName>
        <fullName evidence="11">Cytochrome-b5 reductase</fullName>
    </recommendedName>
</protein>
<dbReference type="GO" id="GO:0020037">
    <property type="term" value="F:heme binding"/>
    <property type="evidence" value="ECO:0007669"/>
    <property type="project" value="InterPro"/>
</dbReference>
<evidence type="ECO:0000259" key="8">
    <source>
        <dbReference type="PROSITE" id="PS51384"/>
    </source>
</evidence>
<gene>
    <name evidence="9" type="ORF">XAT740_LOCUS28214</name>
</gene>
<dbReference type="CDD" id="cd06183">
    <property type="entry name" value="cyt_b5_reduct_like"/>
    <property type="match status" value="1"/>
</dbReference>
<dbReference type="InterPro" id="IPR018506">
    <property type="entry name" value="Cyt_B5_heme-BS"/>
</dbReference>
<dbReference type="InterPro" id="IPR039261">
    <property type="entry name" value="FNR_nucleotide-bd"/>
</dbReference>
<dbReference type="PROSITE" id="PS00191">
    <property type="entry name" value="CYTOCHROME_B5_1"/>
    <property type="match status" value="1"/>
</dbReference>
<dbReference type="InterPro" id="IPR001199">
    <property type="entry name" value="Cyt_B5-like_heme/steroid-bd"/>
</dbReference>
<dbReference type="InterPro" id="IPR001433">
    <property type="entry name" value="OxRdtase_FAD/NAD-bd"/>
</dbReference>
<dbReference type="InterPro" id="IPR017927">
    <property type="entry name" value="FAD-bd_FR_type"/>
</dbReference>
<dbReference type="SMART" id="SM01117">
    <property type="entry name" value="Cyt-b5"/>
    <property type="match status" value="1"/>
</dbReference>
<dbReference type="PROSITE" id="PS51384">
    <property type="entry name" value="FAD_FR"/>
    <property type="match status" value="1"/>
</dbReference>
<dbReference type="Proteomes" id="UP000663828">
    <property type="component" value="Unassembled WGS sequence"/>
</dbReference>
<proteinExistence type="inferred from homology"/>
<dbReference type="InterPro" id="IPR036400">
    <property type="entry name" value="Cyt_B5-like_heme/steroid_sf"/>
</dbReference>
<evidence type="ECO:0000259" key="6">
    <source>
        <dbReference type="PROSITE" id="PS50181"/>
    </source>
</evidence>
<feature type="domain" description="FAD-binding FR-type" evidence="8">
    <location>
        <begin position="1059"/>
        <end position="1167"/>
    </location>
</feature>
<evidence type="ECO:0008006" key="11">
    <source>
        <dbReference type="Google" id="ProtNLM"/>
    </source>
</evidence>
<accession>A0A815CVG2</accession>
<dbReference type="Gene3D" id="3.40.50.80">
    <property type="entry name" value="Nucleotide-binding domain of ferredoxin-NADP reductase (FNR) module"/>
    <property type="match status" value="1"/>
</dbReference>
<dbReference type="Pfam" id="PF00173">
    <property type="entry name" value="Cyt-b5"/>
    <property type="match status" value="1"/>
</dbReference>
<evidence type="ECO:0000259" key="7">
    <source>
        <dbReference type="PROSITE" id="PS50255"/>
    </source>
</evidence>
<dbReference type="PROSITE" id="PS50255">
    <property type="entry name" value="CYTOCHROME_B5_2"/>
    <property type="match status" value="1"/>
</dbReference>
<dbReference type="PRINTS" id="PR00406">
    <property type="entry name" value="CYTB5RDTASE"/>
</dbReference>
<evidence type="ECO:0000256" key="4">
    <source>
        <dbReference type="ARBA" id="ARBA00023002"/>
    </source>
</evidence>
<reference evidence="9" key="1">
    <citation type="submission" date="2021-02" db="EMBL/GenBank/DDBJ databases">
        <authorList>
            <person name="Nowell W R."/>
        </authorList>
    </citation>
    <scope>NUCLEOTIDE SEQUENCE</scope>
</reference>
<evidence type="ECO:0000256" key="2">
    <source>
        <dbReference type="ARBA" id="ARBA00022617"/>
    </source>
</evidence>
<keyword evidence="4" id="KW-0560">Oxidoreductase</keyword>
<dbReference type="Pfam" id="PF00970">
    <property type="entry name" value="FAD_binding_6"/>
    <property type="match status" value="1"/>
</dbReference>
<dbReference type="FunFam" id="3.10.120.10:FF:000001">
    <property type="entry name" value="Cytochrome b5 reductase 4"/>
    <property type="match status" value="1"/>
</dbReference>
<dbReference type="FunFam" id="3.40.50.80:FF:000021">
    <property type="entry name" value="Cytochrome b5 reductase 4"/>
    <property type="match status" value="1"/>
</dbReference>
<keyword evidence="2" id="KW-0349">Heme</keyword>
<evidence type="ECO:0000256" key="5">
    <source>
        <dbReference type="ARBA" id="ARBA00023004"/>
    </source>
</evidence>
<evidence type="ECO:0000256" key="1">
    <source>
        <dbReference type="ARBA" id="ARBA00006105"/>
    </source>
</evidence>